<dbReference type="GO" id="GO:0004812">
    <property type="term" value="F:aminoacyl-tRNA ligase activity"/>
    <property type="evidence" value="ECO:0007669"/>
    <property type="project" value="UniProtKB-KW"/>
</dbReference>
<dbReference type="RefSeq" id="WP_023064578.1">
    <property type="nucleotide sequence ID" value="NZ_AUZM01000004.1"/>
</dbReference>
<keyword evidence="2" id="KW-0030">Aminoacyl-tRNA synthetase</keyword>
<reference evidence="2 3" key="1">
    <citation type="journal article" date="2013" name="Front. Microbiol.">
        <title>Comparative genomic analyses of the cyanobacterium, Lyngbya aestuarii BL J, a powerful hydrogen producer.</title>
        <authorList>
            <person name="Kothari A."/>
            <person name="Vaughn M."/>
            <person name="Garcia-Pichel F."/>
        </authorList>
    </citation>
    <scope>NUCLEOTIDE SEQUENCE [LARGE SCALE GENOMIC DNA]</scope>
    <source>
        <strain evidence="2 3">BL J</strain>
    </source>
</reference>
<organism evidence="2 3">
    <name type="scientific">Lyngbya aestuarii BL J</name>
    <dbReference type="NCBI Taxonomy" id="1348334"/>
    <lineage>
        <taxon>Bacteria</taxon>
        <taxon>Bacillati</taxon>
        <taxon>Cyanobacteriota</taxon>
        <taxon>Cyanophyceae</taxon>
        <taxon>Oscillatoriophycideae</taxon>
        <taxon>Oscillatoriales</taxon>
        <taxon>Microcoleaceae</taxon>
        <taxon>Lyngbya</taxon>
    </lineage>
</organism>
<gene>
    <name evidence="2" type="ORF">M595_0695</name>
</gene>
<feature type="transmembrane region" description="Helical" evidence="1">
    <location>
        <begin position="6"/>
        <end position="29"/>
    </location>
</feature>
<dbReference type="EMBL" id="AUZM01000004">
    <property type="protein sequence ID" value="ERT09351.1"/>
    <property type="molecule type" value="Genomic_DNA"/>
</dbReference>
<keyword evidence="1" id="KW-0472">Membrane</keyword>
<evidence type="ECO:0000313" key="3">
    <source>
        <dbReference type="Proteomes" id="UP000017127"/>
    </source>
</evidence>
<dbReference type="AlphaFoldDB" id="U7QSF6"/>
<dbReference type="OrthoDB" id="428564at2"/>
<protein>
    <submittedName>
        <fullName evidence="2">Putative aspartyl-tRNA synthetase</fullName>
    </submittedName>
</protein>
<accession>U7QSF6</accession>
<dbReference type="Proteomes" id="UP000017127">
    <property type="component" value="Unassembled WGS sequence"/>
</dbReference>
<dbReference type="PATRIC" id="fig|1348334.3.peg.682"/>
<keyword evidence="1" id="KW-0812">Transmembrane</keyword>
<keyword evidence="2" id="KW-0436">Ligase</keyword>
<proteinExistence type="predicted"/>
<comment type="caution">
    <text evidence="2">The sequence shown here is derived from an EMBL/GenBank/DDBJ whole genome shotgun (WGS) entry which is preliminary data.</text>
</comment>
<name>U7QSF6_9CYAN</name>
<sequence length="72" mass="7724">MERSKLVAYLTGAISIILAIAYLLLVSLLDLRGEMIPAPQDPLMIPSGIKSLSLTAENLHSQTAFTAPFLSP</sequence>
<keyword evidence="3" id="KW-1185">Reference proteome</keyword>
<evidence type="ECO:0000256" key="1">
    <source>
        <dbReference type="SAM" id="Phobius"/>
    </source>
</evidence>
<keyword evidence="1" id="KW-1133">Transmembrane helix</keyword>
<evidence type="ECO:0000313" key="2">
    <source>
        <dbReference type="EMBL" id="ERT09351.1"/>
    </source>
</evidence>